<sequence length="196" mass="21130">MNHVASGLMTFGFGSALKSGTIGPFIPLLFLHRVVCVCVYTLNPPAASRCWPDSAQRRGGNERAGRSSCVDSEAALAWPPHLLSIASHGACLLVAEESSLPVHWCLEVLPGRQTPSHALASHQVRAVCPGAILCRFPLSLLFETDDDGTKFEPPNMPSSNIRTTRQRRESSGRSGCLQLGFPRGEQDVQMGGRAPR</sequence>
<protein>
    <submittedName>
        <fullName evidence="2">Uncharacterized protein</fullName>
    </submittedName>
</protein>
<evidence type="ECO:0000256" key="1">
    <source>
        <dbReference type="SAM" id="MobiDB-lite"/>
    </source>
</evidence>
<dbReference type="RefSeq" id="XP_060419823.1">
    <property type="nucleotide sequence ID" value="XM_060551533.1"/>
</dbReference>
<comment type="caution">
    <text evidence="2">The sequence shown here is derived from an EMBL/GenBank/DDBJ whole genome shotgun (WGS) entry which is preliminary data.</text>
</comment>
<keyword evidence="3" id="KW-1185">Reference proteome</keyword>
<organism evidence="2 3">
    <name type="scientific">Colletotrichum navitas</name>
    <dbReference type="NCBI Taxonomy" id="681940"/>
    <lineage>
        <taxon>Eukaryota</taxon>
        <taxon>Fungi</taxon>
        <taxon>Dikarya</taxon>
        <taxon>Ascomycota</taxon>
        <taxon>Pezizomycotina</taxon>
        <taxon>Sordariomycetes</taxon>
        <taxon>Hypocreomycetidae</taxon>
        <taxon>Glomerellales</taxon>
        <taxon>Glomerellaceae</taxon>
        <taxon>Colletotrichum</taxon>
        <taxon>Colletotrichum graminicola species complex</taxon>
    </lineage>
</organism>
<gene>
    <name evidence="2" type="ORF">LY79DRAFT_210948</name>
</gene>
<accession>A0AAD8QAS6</accession>
<proteinExistence type="predicted"/>
<feature type="region of interest" description="Disordered" evidence="1">
    <location>
        <begin position="150"/>
        <end position="196"/>
    </location>
</feature>
<evidence type="ECO:0000313" key="2">
    <source>
        <dbReference type="EMBL" id="KAK1599161.1"/>
    </source>
</evidence>
<reference evidence="2" key="1">
    <citation type="submission" date="2021-06" db="EMBL/GenBank/DDBJ databases">
        <title>Comparative genomics, transcriptomics and evolutionary studies reveal genomic signatures of adaptation to plant cell wall in hemibiotrophic fungi.</title>
        <authorList>
            <consortium name="DOE Joint Genome Institute"/>
            <person name="Baroncelli R."/>
            <person name="Diaz J.F."/>
            <person name="Benocci T."/>
            <person name="Peng M."/>
            <person name="Battaglia E."/>
            <person name="Haridas S."/>
            <person name="Andreopoulos W."/>
            <person name="Labutti K."/>
            <person name="Pangilinan J."/>
            <person name="Floch G.L."/>
            <person name="Makela M.R."/>
            <person name="Henrissat B."/>
            <person name="Grigoriev I.V."/>
            <person name="Crouch J.A."/>
            <person name="De Vries R.P."/>
            <person name="Sukno S.A."/>
            <person name="Thon M.R."/>
        </authorList>
    </citation>
    <scope>NUCLEOTIDE SEQUENCE</scope>
    <source>
        <strain evidence="2">CBS 125086</strain>
    </source>
</reference>
<evidence type="ECO:0000313" key="3">
    <source>
        <dbReference type="Proteomes" id="UP001230504"/>
    </source>
</evidence>
<dbReference type="EMBL" id="JAHLJV010000003">
    <property type="protein sequence ID" value="KAK1599161.1"/>
    <property type="molecule type" value="Genomic_DNA"/>
</dbReference>
<dbReference type="AlphaFoldDB" id="A0AAD8QAS6"/>
<name>A0AAD8QAS6_9PEZI</name>
<dbReference type="GeneID" id="85435773"/>
<dbReference type="Proteomes" id="UP001230504">
    <property type="component" value="Unassembled WGS sequence"/>
</dbReference>